<accession>X6NQX7</accession>
<dbReference type="SUPFAM" id="SSF100950">
    <property type="entry name" value="NagB/RpiA/CoA transferase-like"/>
    <property type="match status" value="1"/>
</dbReference>
<dbReference type="OrthoDB" id="10250396at2759"/>
<evidence type="ECO:0000259" key="2">
    <source>
        <dbReference type="Pfam" id="PF02550"/>
    </source>
</evidence>
<feature type="domain" description="Acetyl-CoA hydrolase/transferase N-terminal" evidence="2">
    <location>
        <begin position="77"/>
        <end position="142"/>
    </location>
</feature>
<dbReference type="GO" id="GO:0005739">
    <property type="term" value="C:mitochondrion"/>
    <property type="evidence" value="ECO:0007669"/>
    <property type="project" value="TreeGrafter"/>
</dbReference>
<dbReference type="Pfam" id="PF02550">
    <property type="entry name" value="AcetylCoA_hydro"/>
    <property type="match status" value="1"/>
</dbReference>
<dbReference type="GO" id="GO:0006083">
    <property type="term" value="P:acetate metabolic process"/>
    <property type="evidence" value="ECO:0007669"/>
    <property type="project" value="InterPro"/>
</dbReference>
<protein>
    <recommendedName>
        <fullName evidence="2">Acetyl-CoA hydrolase/transferase N-terminal domain-containing protein</fullName>
    </recommendedName>
</protein>
<dbReference type="PANTHER" id="PTHR21432:SF20">
    <property type="entry name" value="ACETYL-COA HYDROLASE"/>
    <property type="match status" value="1"/>
</dbReference>
<dbReference type="InterPro" id="IPR037171">
    <property type="entry name" value="NagB/RpiA_transferase-like"/>
</dbReference>
<dbReference type="InterPro" id="IPR003702">
    <property type="entry name" value="ActCoA_hydro_N"/>
</dbReference>
<dbReference type="AlphaFoldDB" id="X6NQX7"/>
<keyword evidence="4" id="KW-1185">Reference proteome</keyword>
<evidence type="ECO:0000313" key="4">
    <source>
        <dbReference type="Proteomes" id="UP000023152"/>
    </source>
</evidence>
<dbReference type="GO" id="GO:0008775">
    <property type="term" value="F:acetate CoA-transferase activity"/>
    <property type="evidence" value="ECO:0007669"/>
    <property type="project" value="InterPro"/>
</dbReference>
<feature type="region of interest" description="Disordered" evidence="1">
    <location>
        <begin position="186"/>
        <end position="206"/>
    </location>
</feature>
<gene>
    <name evidence="3" type="ORF">RFI_08749</name>
</gene>
<proteinExistence type="predicted"/>
<feature type="compositionally biased region" description="Low complexity" evidence="1">
    <location>
        <begin position="186"/>
        <end position="195"/>
    </location>
</feature>
<dbReference type="InterPro" id="IPR046433">
    <property type="entry name" value="ActCoA_hydro"/>
</dbReference>
<dbReference type="Proteomes" id="UP000023152">
    <property type="component" value="Unassembled WGS sequence"/>
</dbReference>
<evidence type="ECO:0000313" key="3">
    <source>
        <dbReference type="EMBL" id="ETO28381.1"/>
    </source>
</evidence>
<feature type="non-terminal residue" evidence="3">
    <location>
        <position position="1"/>
    </location>
</feature>
<dbReference type="Gene3D" id="3.40.1080.10">
    <property type="entry name" value="Glutaconate Coenzyme A-transferase"/>
    <property type="match status" value="1"/>
</dbReference>
<reference evidence="3 4" key="1">
    <citation type="journal article" date="2013" name="Curr. Biol.">
        <title>The Genome of the Foraminiferan Reticulomyxa filosa.</title>
        <authorList>
            <person name="Glockner G."/>
            <person name="Hulsmann N."/>
            <person name="Schleicher M."/>
            <person name="Noegel A.A."/>
            <person name="Eichinger L."/>
            <person name="Gallinger C."/>
            <person name="Pawlowski J."/>
            <person name="Sierra R."/>
            <person name="Euteneuer U."/>
            <person name="Pillet L."/>
            <person name="Moustafa A."/>
            <person name="Platzer M."/>
            <person name="Groth M."/>
            <person name="Szafranski K."/>
            <person name="Schliwa M."/>
        </authorList>
    </citation>
    <scope>NUCLEOTIDE SEQUENCE [LARGE SCALE GENOMIC DNA]</scope>
</reference>
<organism evidence="3 4">
    <name type="scientific">Reticulomyxa filosa</name>
    <dbReference type="NCBI Taxonomy" id="46433"/>
    <lineage>
        <taxon>Eukaryota</taxon>
        <taxon>Sar</taxon>
        <taxon>Rhizaria</taxon>
        <taxon>Retaria</taxon>
        <taxon>Foraminifera</taxon>
        <taxon>Monothalamids</taxon>
        <taxon>Reticulomyxidae</taxon>
        <taxon>Reticulomyxa</taxon>
    </lineage>
</organism>
<name>X6NQX7_RETFI</name>
<evidence type="ECO:0000256" key="1">
    <source>
        <dbReference type="SAM" id="MobiDB-lite"/>
    </source>
</evidence>
<dbReference type="PANTHER" id="PTHR21432">
    <property type="entry name" value="ACETYL-COA HYDROLASE-RELATED"/>
    <property type="match status" value="1"/>
</dbReference>
<sequence>PNYAVLKRQWVWPNHVIEYVSRSSNPFSFVESISTNAKKQNLKHVELVQIHTEGHAPQVCCFFKNQKICVSLDYRAHFRDNSLSIGSNFRNAVNHGEADFIYIFLSEIVCLFQSPVYKLDMALLQVSPPDMHGFCSLGTVSIAPDRQFCGKTRDWIGEQECSETYGGGYVHLSHFAKVCNNSQLKQTNKNKTNNKQKTESNKQKKI</sequence>
<dbReference type="EMBL" id="ASPP01006698">
    <property type="protein sequence ID" value="ETO28381.1"/>
    <property type="molecule type" value="Genomic_DNA"/>
</dbReference>
<comment type="caution">
    <text evidence="3">The sequence shown here is derived from an EMBL/GenBank/DDBJ whole genome shotgun (WGS) entry which is preliminary data.</text>
</comment>
<feature type="compositionally biased region" description="Basic and acidic residues" evidence="1">
    <location>
        <begin position="196"/>
        <end position="206"/>
    </location>
</feature>